<comment type="caution">
    <text evidence="1">The sequence shown here is derived from an EMBL/GenBank/DDBJ whole genome shotgun (WGS) entry which is preliminary data.</text>
</comment>
<proteinExistence type="predicted"/>
<evidence type="ECO:0000313" key="1">
    <source>
        <dbReference type="EMBL" id="KAG5394209.1"/>
    </source>
</evidence>
<evidence type="ECO:0000313" key="2">
    <source>
        <dbReference type="Proteomes" id="UP000823674"/>
    </source>
</evidence>
<dbReference type="Proteomes" id="UP000823674">
    <property type="component" value="Chromosome A06"/>
</dbReference>
<reference evidence="1 2" key="1">
    <citation type="submission" date="2021-03" db="EMBL/GenBank/DDBJ databases">
        <authorList>
            <person name="King G.J."/>
            <person name="Bancroft I."/>
            <person name="Baten A."/>
            <person name="Bloomfield J."/>
            <person name="Borpatragohain P."/>
            <person name="He Z."/>
            <person name="Irish N."/>
            <person name="Irwin J."/>
            <person name="Liu K."/>
            <person name="Mauleon R.P."/>
            <person name="Moore J."/>
            <person name="Morris R."/>
            <person name="Ostergaard L."/>
            <person name="Wang B."/>
            <person name="Wells R."/>
        </authorList>
    </citation>
    <scope>NUCLEOTIDE SEQUENCE [LARGE SCALE GENOMIC DNA]</scope>
    <source>
        <strain evidence="1">R-o-18</strain>
        <tissue evidence="1">Leaf</tissue>
    </source>
</reference>
<protein>
    <recommendedName>
        <fullName evidence="3">DUF287 domain-containing protein</fullName>
    </recommendedName>
</protein>
<sequence>MLVSFMVGYDEISLSQSFVALKGYVDAIQLVMISAVPPLKEVVVQNEHAVVIESDSEIEKTSKDHMDMYTYRAEIFDPVNLKCKSIRTKLVWVDVKYILDDHAEDCPLGIDLGWSDEEEYEVVDNLVRLVGEGYIFYNEMFKGWLDIADFVWIRNERKQKKKEAKEIKIKGNVHETANVEASDPTLTEQVESLLLHN</sequence>
<dbReference type="EMBL" id="JADBGQ010000006">
    <property type="protein sequence ID" value="KAG5394209.1"/>
    <property type="molecule type" value="Genomic_DNA"/>
</dbReference>
<evidence type="ECO:0008006" key="3">
    <source>
        <dbReference type="Google" id="ProtNLM"/>
    </source>
</evidence>
<accession>A0ABQ7M5Z3</accession>
<name>A0ABQ7M5Z3_BRACM</name>
<keyword evidence="2" id="KW-1185">Reference proteome</keyword>
<gene>
    <name evidence="1" type="primary">A06g507920.1_BraROA</name>
    <name evidence="1" type="ORF">IGI04_024172</name>
</gene>
<organism evidence="1 2">
    <name type="scientific">Brassica rapa subsp. trilocularis</name>
    <dbReference type="NCBI Taxonomy" id="1813537"/>
    <lineage>
        <taxon>Eukaryota</taxon>
        <taxon>Viridiplantae</taxon>
        <taxon>Streptophyta</taxon>
        <taxon>Embryophyta</taxon>
        <taxon>Tracheophyta</taxon>
        <taxon>Spermatophyta</taxon>
        <taxon>Magnoliopsida</taxon>
        <taxon>eudicotyledons</taxon>
        <taxon>Gunneridae</taxon>
        <taxon>Pentapetalae</taxon>
        <taxon>rosids</taxon>
        <taxon>malvids</taxon>
        <taxon>Brassicales</taxon>
        <taxon>Brassicaceae</taxon>
        <taxon>Brassiceae</taxon>
        <taxon>Brassica</taxon>
    </lineage>
</organism>